<organism evidence="1 2">
    <name type="scientific">Nostoc sphaeroides CCNUC1</name>
    <dbReference type="NCBI Taxonomy" id="2653204"/>
    <lineage>
        <taxon>Bacteria</taxon>
        <taxon>Bacillati</taxon>
        <taxon>Cyanobacteriota</taxon>
        <taxon>Cyanophyceae</taxon>
        <taxon>Nostocales</taxon>
        <taxon>Nostocaceae</taxon>
        <taxon>Nostoc</taxon>
    </lineage>
</organism>
<reference evidence="1 2" key="1">
    <citation type="submission" date="2019-10" db="EMBL/GenBank/DDBJ databases">
        <title>Genomic and transcriptomic insights into the perfect genentic adaptation of a filamentous nitrogen-fixing cyanobacterium to rice fields.</title>
        <authorList>
            <person name="Chen Z."/>
        </authorList>
    </citation>
    <scope>NUCLEOTIDE SEQUENCE [LARGE SCALE GENOMIC DNA]</scope>
    <source>
        <strain evidence="1">CCNUC1</strain>
    </source>
</reference>
<keyword evidence="2" id="KW-1185">Reference proteome</keyword>
<sequence>MLMQTFSLAPLHNCSSAQEPFFLQPQEFIITPWGLSGV</sequence>
<evidence type="ECO:0000313" key="2">
    <source>
        <dbReference type="Proteomes" id="UP000326678"/>
    </source>
</evidence>
<proteinExistence type="predicted"/>
<evidence type="ECO:0000313" key="1">
    <source>
        <dbReference type="EMBL" id="QFS51115.1"/>
    </source>
</evidence>
<dbReference type="KEGG" id="nsh:GXM_08609"/>
<dbReference type="EMBL" id="CP045227">
    <property type="protein sequence ID" value="QFS51115.1"/>
    <property type="molecule type" value="Genomic_DNA"/>
</dbReference>
<name>A0A5P8WE79_9NOSO</name>
<protein>
    <submittedName>
        <fullName evidence="1">Uncharacterized protein</fullName>
    </submittedName>
</protein>
<dbReference type="Proteomes" id="UP000326678">
    <property type="component" value="Chromosome Gxm2"/>
</dbReference>
<accession>A0A5P8WE79</accession>
<gene>
    <name evidence="1" type="ORF">GXM_08609</name>
</gene>
<dbReference type="AlphaFoldDB" id="A0A5P8WE79"/>